<evidence type="ECO:0000313" key="1">
    <source>
        <dbReference type="EMBL" id="KAK2839108.1"/>
    </source>
</evidence>
<dbReference type="Proteomes" id="UP001187315">
    <property type="component" value="Unassembled WGS sequence"/>
</dbReference>
<sequence>MWRTVSYHSDESVAAIGTSLAGRLARRSAPVTMSKHEEVFKFGTRRIACRRHKRAFSRSLRLFTCEREYGSQRESGRHLAFALAAAH</sequence>
<comment type="caution">
    <text evidence="1">The sequence shown here is derived from an EMBL/GenBank/DDBJ whole genome shotgun (WGS) entry which is preliminary data.</text>
</comment>
<gene>
    <name evidence="1" type="ORF">Q7C36_013922</name>
</gene>
<evidence type="ECO:0000313" key="2">
    <source>
        <dbReference type="Proteomes" id="UP001187315"/>
    </source>
</evidence>
<name>A0AA88MJW9_TACVA</name>
<reference evidence="1" key="1">
    <citation type="submission" date="2023-08" db="EMBL/GenBank/DDBJ databases">
        <title>Pelteobagrus vachellii genome.</title>
        <authorList>
            <person name="Liu H."/>
        </authorList>
    </citation>
    <scope>NUCLEOTIDE SEQUENCE</scope>
    <source>
        <strain evidence="1">PRFRI_2022a</strain>
        <tissue evidence="1">Muscle</tissue>
    </source>
</reference>
<dbReference type="AlphaFoldDB" id="A0AA88MJW9"/>
<dbReference type="EMBL" id="JAVHJS010000013">
    <property type="protein sequence ID" value="KAK2839108.1"/>
    <property type="molecule type" value="Genomic_DNA"/>
</dbReference>
<accession>A0AA88MJW9</accession>
<protein>
    <submittedName>
        <fullName evidence="1">Uncharacterized protein</fullName>
    </submittedName>
</protein>
<proteinExistence type="predicted"/>
<keyword evidence="2" id="KW-1185">Reference proteome</keyword>
<organism evidence="1 2">
    <name type="scientific">Tachysurus vachellii</name>
    <name type="common">Darkbarbel catfish</name>
    <name type="synonym">Pelteobagrus vachellii</name>
    <dbReference type="NCBI Taxonomy" id="175792"/>
    <lineage>
        <taxon>Eukaryota</taxon>
        <taxon>Metazoa</taxon>
        <taxon>Chordata</taxon>
        <taxon>Craniata</taxon>
        <taxon>Vertebrata</taxon>
        <taxon>Euteleostomi</taxon>
        <taxon>Actinopterygii</taxon>
        <taxon>Neopterygii</taxon>
        <taxon>Teleostei</taxon>
        <taxon>Ostariophysi</taxon>
        <taxon>Siluriformes</taxon>
        <taxon>Bagridae</taxon>
        <taxon>Tachysurus</taxon>
    </lineage>
</organism>